<dbReference type="InterPro" id="IPR041522">
    <property type="entry name" value="CdaR_GGDEF"/>
</dbReference>
<dbReference type="PROSITE" id="PS50110">
    <property type="entry name" value="RESPONSE_REGULATORY"/>
    <property type="match status" value="1"/>
</dbReference>
<dbReference type="SMART" id="SM00342">
    <property type="entry name" value="HTH_ARAC"/>
    <property type="match status" value="1"/>
</dbReference>
<dbReference type="InterPro" id="IPR020449">
    <property type="entry name" value="Tscrpt_reg_AraC-type_HTH"/>
</dbReference>
<gene>
    <name evidence="11" type="ORF">BSO21_17055</name>
</gene>
<evidence type="ECO:0000313" key="12">
    <source>
        <dbReference type="Proteomes" id="UP000187158"/>
    </source>
</evidence>
<evidence type="ECO:0008006" key="13">
    <source>
        <dbReference type="Google" id="ProtNLM"/>
    </source>
</evidence>
<sequence length="423" mass="48762">MHKLVIADDDEWIREGLRRNIHWDQGNIQVAGVAVDGKEAWELIQREKPDLLLSDIRMPFMDGLKLAAQVKENGLDLKIVFLTGYDDFSYAKEALQLQAFDYILKYEDNDKILRTIMNASDALEEERRKREKDIKSHGLIVNQFFSELISGSGNEEAIDREAKLLDLTFCGSVFVMAVLSLDGVGRFLKPNKPVDLELLLFTLKNLCNEVLESAICDGVQVYAIQYNHRINLLFNYRNEGAEKLKQDTELIARRLTVMIEQYLKVHAKIGIGSIGEGFKHIGVSYEEALIATQMKDVRMDQSIIFYDQVKYSSNSHQAILRTIMDYIANHYQNENLDLKEVAETVHITPSYVSTLFKKYTDVNFCEYIVQVRIDKATELLVHTDLKVYEVAEKIGYVNTQYFSVLFKRHTGFTPMEYRQQHSS</sequence>
<dbReference type="Pfam" id="PF00072">
    <property type="entry name" value="Response_reg"/>
    <property type="match status" value="1"/>
</dbReference>
<dbReference type="SUPFAM" id="SSF46689">
    <property type="entry name" value="Homeodomain-like"/>
    <property type="match status" value="2"/>
</dbReference>
<evidence type="ECO:0000256" key="7">
    <source>
        <dbReference type="ARBA" id="ARBA00023163"/>
    </source>
</evidence>
<feature type="modified residue" description="4-aspartylphosphate" evidence="8">
    <location>
        <position position="55"/>
    </location>
</feature>
<dbReference type="EMBL" id="MPVP01000107">
    <property type="protein sequence ID" value="OMD31893.1"/>
    <property type="molecule type" value="Genomic_DNA"/>
</dbReference>
<dbReference type="InterPro" id="IPR011006">
    <property type="entry name" value="CheY-like_superfamily"/>
</dbReference>
<dbReference type="Gene3D" id="3.40.50.2300">
    <property type="match status" value="1"/>
</dbReference>
<dbReference type="CDD" id="cd17536">
    <property type="entry name" value="REC_YesN-like"/>
    <property type="match status" value="1"/>
</dbReference>
<evidence type="ECO:0000259" key="9">
    <source>
        <dbReference type="PROSITE" id="PS01124"/>
    </source>
</evidence>
<protein>
    <recommendedName>
        <fullName evidence="13">DNA-binding response regulator</fullName>
    </recommendedName>
</protein>
<dbReference type="InterPro" id="IPR051552">
    <property type="entry name" value="HptR"/>
</dbReference>
<evidence type="ECO:0000256" key="4">
    <source>
        <dbReference type="ARBA" id="ARBA00023012"/>
    </source>
</evidence>
<dbReference type="PANTHER" id="PTHR42713:SF3">
    <property type="entry name" value="TRANSCRIPTIONAL REGULATORY PROTEIN HPTR"/>
    <property type="match status" value="1"/>
</dbReference>
<dbReference type="PROSITE" id="PS01124">
    <property type="entry name" value="HTH_ARAC_FAMILY_2"/>
    <property type="match status" value="1"/>
</dbReference>
<dbReference type="Gene3D" id="1.10.10.60">
    <property type="entry name" value="Homeodomain-like"/>
    <property type="match status" value="2"/>
</dbReference>
<evidence type="ECO:0000256" key="3">
    <source>
        <dbReference type="ARBA" id="ARBA00022553"/>
    </source>
</evidence>
<keyword evidence="5" id="KW-0805">Transcription regulation</keyword>
<evidence type="ECO:0000256" key="2">
    <source>
        <dbReference type="ARBA" id="ARBA00022490"/>
    </source>
</evidence>
<evidence type="ECO:0000256" key="8">
    <source>
        <dbReference type="PROSITE-ProRule" id="PRU00169"/>
    </source>
</evidence>
<feature type="domain" description="HTH araC/xylS-type" evidence="9">
    <location>
        <begin position="321"/>
        <end position="420"/>
    </location>
</feature>
<keyword evidence="12" id="KW-1185">Reference proteome</keyword>
<dbReference type="Pfam" id="PF12833">
    <property type="entry name" value="HTH_18"/>
    <property type="match status" value="1"/>
</dbReference>
<organism evidence="11 12">
    <name type="scientific">Paenibacillus odorifer</name>
    <dbReference type="NCBI Taxonomy" id="189426"/>
    <lineage>
        <taxon>Bacteria</taxon>
        <taxon>Bacillati</taxon>
        <taxon>Bacillota</taxon>
        <taxon>Bacilli</taxon>
        <taxon>Bacillales</taxon>
        <taxon>Paenibacillaceae</taxon>
        <taxon>Paenibacillus</taxon>
    </lineage>
</organism>
<reference evidence="11 12" key="1">
    <citation type="submission" date="2016-11" db="EMBL/GenBank/DDBJ databases">
        <title>Paenibacillus species isolates.</title>
        <authorList>
            <person name="Beno S.M."/>
        </authorList>
    </citation>
    <scope>NUCLEOTIDE SEQUENCE [LARGE SCALE GENOMIC DNA]</scope>
    <source>
        <strain evidence="11 12">FSL H7-0433</strain>
    </source>
</reference>
<dbReference type="PROSITE" id="PS00041">
    <property type="entry name" value="HTH_ARAC_FAMILY_1"/>
    <property type="match status" value="1"/>
</dbReference>
<proteinExistence type="predicted"/>
<evidence type="ECO:0000256" key="1">
    <source>
        <dbReference type="ARBA" id="ARBA00004496"/>
    </source>
</evidence>
<comment type="subcellular location">
    <subcellularLocation>
        <location evidence="1">Cytoplasm</location>
    </subcellularLocation>
</comment>
<keyword evidence="6" id="KW-0238">DNA-binding</keyword>
<evidence type="ECO:0000259" key="10">
    <source>
        <dbReference type="PROSITE" id="PS50110"/>
    </source>
</evidence>
<dbReference type="InterPro" id="IPR001789">
    <property type="entry name" value="Sig_transdc_resp-reg_receiver"/>
</dbReference>
<dbReference type="SMART" id="SM00448">
    <property type="entry name" value="REC"/>
    <property type="match status" value="1"/>
</dbReference>
<comment type="caution">
    <text evidence="11">The sequence shown here is derived from an EMBL/GenBank/DDBJ whole genome shotgun (WGS) entry which is preliminary data.</text>
</comment>
<dbReference type="RefSeq" id="WP_076219246.1">
    <property type="nucleotide sequence ID" value="NZ_MPTJ01000009.1"/>
</dbReference>
<keyword evidence="7" id="KW-0804">Transcription</keyword>
<dbReference type="InterPro" id="IPR018060">
    <property type="entry name" value="HTH_AraC"/>
</dbReference>
<dbReference type="SUPFAM" id="SSF52172">
    <property type="entry name" value="CheY-like"/>
    <property type="match status" value="1"/>
</dbReference>
<accession>A0ABX3GPI8</accession>
<dbReference type="Proteomes" id="UP000187158">
    <property type="component" value="Unassembled WGS sequence"/>
</dbReference>
<evidence type="ECO:0000256" key="6">
    <source>
        <dbReference type="ARBA" id="ARBA00023125"/>
    </source>
</evidence>
<evidence type="ECO:0000313" key="11">
    <source>
        <dbReference type="EMBL" id="OMD31893.1"/>
    </source>
</evidence>
<keyword evidence="4" id="KW-0902">Two-component regulatory system</keyword>
<dbReference type="PANTHER" id="PTHR42713">
    <property type="entry name" value="HISTIDINE KINASE-RELATED"/>
    <property type="match status" value="1"/>
</dbReference>
<name>A0ABX3GPI8_9BACL</name>
<dbReference type="InterPro" id="IPR018062">
    <property type="entry name" value="HTH_AraC-typ_CS"/>
</dbReference>
<dbReference type="InterPro" id="IPR009057">
    <property type="entry name" value="Homeodomain-like_sf"/>
</dbReference>
<evidence type="ECO:0000256" key="5">
    <source>
        <dbReference type="ARBA" id="ARBA00023015"/>
    </source>
</evidence>
<keyword evidence="2" id="KW-0963">Cytoplasm</keyword>
<dbReference type="Pfam" id="PF17853">
    <property type="entry name" value="GGDEF_2"/>
    <property type="match status" value="1"/>
</dbReference>
<feature type="domain" description="Response regulatory" evidence="10">
    <location>
        <begin position="3"/>
        <end position="120"/>
    </location>
</feature>
<keyword evidence="3 8" id="KW-0597">Phosphoprotein</keyword>
<dbReference type="PRINTS" id="PR00032">
    <property type="entry name" value="HTHARAC"/>
</dbReference>